<evidence type="ECO:0000256" key="9">
    <source>
        <dbReference type="ARBA" id="ARBA00047761"/>
    </source>
</evidence>
<evidence type="ECO:0000313" key="14">
    <source>
        <dbReference type="EMBL" id="EFX69879.1"/>
    </source>
</evidence>
<protein>
    <recommendedName>
        <fullName evidence="12">RNA polymerase II subunit B1 CTD phosphatase RPAP2 homolog</fullName>
        <ecNumber evidence="12">3.1.3.16</ecNumber>
    </recommendedName>
</protein>
<keyword evidence="6 12" id="KW-0862">Zinc</keyword>
<evidence type="ECO:0000313" key="15">
    <source>
        <dbReference type="Proteomes" id="UP000000305"/>
    </source>
</evidence>
<dbReference type="GO" id="GO:0008420">
    <property type="term" value="F:RNA polymerase II CTD heptapeptide repeat phosphatase activity"/>
    <property type="evidence" value="ECO:0000318"/>
    <property type="project" value="GO_Central"/>
</dbReference>
<evidence type="ECO:0000259" key="13">
    <source>
        <dbReference type="PROSITE" id="PS51479"/>
    </source>
</evidence>
<keyword evidence="3 12" id="KW-0479">Metal-binding</keyword>
<sequence length="443" mass="51423">MAAVNKPNQPRTSKETLLEKRAAVEAAFRKKKESERRALGLVEHMVENSAVDTQWLADKAKFINPQYYQDTIEERAIAKQCGFPVCHNLIEKELKQKYRIDLKTKKVFDVTQRKNFCSDVCFSASNHFKDQLLTSPLWMRHKEKIPRFEINHTPKKSLKGDEFVLIAVAVPDEENNTEEDVEVIKEKTALKPKTLRKIVSEPVVNPCKLVSKIVQQWFTMRTFKWLRNVKEEFIDNGVDSIQEKLLQMNINNPNVKEEGINLPRRQFQPQTEDRHSLKQFRAFLAGKTEYAVEKDDCSIIKDNTGDVIENKEETVSIIIPLANVSAQKNLRKKIVMDYVEKGFPQLTTITGLEFRRYQRDLIQLVSTFSLTADTITFRSHEIPFLCFILITCLATRDSAVKKRLTREPVKTEVSSFLADYERTMEQLEEYVIDLCKPFENSPN</sequence>
<gene>
    <name evidence="14" type="ORF">DAPPUDRAFT_300664</name>
</gene>
<dbReference type="EMBL" id="GL732629">
    <property type="protein sequence ID" value="EFX69879.1"/>
    <property type="molecule type" value="Genomic_DNA"/>
</dbReference>
<comment type="function">
    <text evidence="12">Putative RNA polymerase II subunit B1 C-terminal domain (CTD) phosphatase involved in RNA polymerase II transcription regulation.</text>
</comment>
<dbReference type="STRING" id="6669.E9HEH2"/>
<dbReference type="eggNOG" id="KOG4780">
    <property type="taxonomic scope" value="Eukaryota"/>
</dbReference>
<evidence type="ECO:0000256" key="1">
    <source>
        <dbReference type="ARBA" id="ARBA00004123"/>
    </source>
</evidence>
<keyword evidence="7 12" id="KW-0904">Protein phosphatase</keyword>
<keyword evidence="5 12" id="KW-0378">Hydrolase</keyword>
<dbReference type="Gene3D" id="1.25.40.820">
    <property type="match status" value="1"/>
</dbReference>
<proteinExistence type="inferred from homology"/>
<dbReference type="HOGENOM" id="CLU_618578_0_0_1"/>
<dbReference type="OrthoDB" id="2590500at2759"/>
<comment type="subcellular location">
    <subcellularLocation>
        <location evidence="1 12">Nucleus</location>
    </subcellularLocation>
</comment>
<keyword evidence="4 12" id="KW-0863">Zinc-finger</keyword>
<evidence type="ECO:0000256" key="7">
    <source>
        <dbReference type="ARBA" id="ARBA00022912"/>
    </source>
</evidence>
<accession>E9HEH2</accession>
<feature type="domain" description="RTR1-type" evidence="13">
    <location>
        <begin position="58"/>
        <end position="141"/>
    </location>
</feature>
<keyword evidence="8 12" id="KW-0539">Nucleus</keyword>
<dbReference type="OMA" id="KDECITR"/>
<reference evidence="14 15" key="1">
    <citation type="journal article" date="2011" name="Science">
        <title>The ecoresponsive genome of Daphnia pulex.</title>
        <authorList>
            <person name="Colbourne J.K."/>
            <person name="Pfrender M.E."/>
            <person name="Gilbert D."/>
            <person name="Thomas W.K."/>
            <person name="Tucker A."/>
            <person name="Oakley T.H."/>
            <person name="Tokishita S."/>
            <person name="Aerts A."/>
            <person name="Arnold G.J."/>
            <person name="Basu M.K."/>
            <person name="Bauer D.J."/>
            <person name="Caceres C.E."/>
            <person name="Carmel L."/>
            <person name="Casola C."/>
            <person name="Choi J.H."/>
            <person name="Detter J.C."/>
            <person name="Dong Q."/>
            <person name="Dusheyko S."/>
            <person name="Eads B.D."/>
            <person name="Frohlich T."/>
            <person name="Geiler-Samerotte K.A."/>
            <person name="Gerlach D."/>
            <person name="Hatcher P."/>
            <person name="Jogdeo S."/>
            <person name="Krijgsveld J."/>
            <person name="Kriventseva E.V."/>
            <person name="Kultz D."/>
            <person name="Laforsch C."/>
            <person name="Lindquist E."/>
            <person name="Lopez J."/>
            <person name="Manak J.R."/>
            <person name="Muller J."/>
            <person name="Pangilinan J."/>
            <person name="Patwardhan R.P."/>
            <person name="Pitluck S."/>
            <person name="Pritham E.J."/>
            <person name="Rechtsteiner A."/>
            <person name="Rho M."/>
            <person name="Rogozin I.B."/>
            <person name="Sakarya O."/>
            <person name="Salamov A."/>
            <person name="Schaack S."/>
            <person name="Shapiro H."/>
            <person name="Shiga Y."/>
            <person name="Skalitzky C."/>
            <person name="Smith Z."/>
            <person name="Souvorov A."/>
            <person name="Sung W."/>
            <person name="Tang Z."/>
            <person name="Tsuchiya D."/>
            <person name="Tu H."/>
            <person name="Vos H."/>
            <person name="Wang M."/>
            <person name="Wolf Y.I."/>
            <person name="Yamagata H."/>
            <person name="Yamada T."/>
            <person name="Ye Y."/>
            <person name="Shaw J.R."/>
            <person name="Andrews J."/>
            <person name="Crease T.J."/>
            <person name="Tang H."/>
            <person name="Lucas S.M."/>
            <person name="Robertson H.M."/>
            <person name="Bork P."/>
            <person name="Koonin E.V."/>
            <person name="Zdobnov E.M."/>
            <person name="Grigoriev I.V."/>
            <person name="Lynch M."/>
            <person name="Boore J.L."/>
        </authorList>
    </citation>
    <scope>NUCLEOTIDE SEQUENCE [LARGE SCALE GENOMIC DNA]</scope>
</reference>
<keyword evidence="15" id="KW-1185">Reference proteome</keyword>
<comment type="catalytic activity">
    <reaction evidence="10 12">
        <text>O-phospho-L-threonyl-[protein] + H2O = L-threonyl-[protein] + phosphate</text>
        <dbReference type="Rhea" id="RHEA:47004"/>
        <dbReference type="Rhea" id="RHEA-COMP:11060"/>
        <dbReference type="Rhea" id="RHEA-COMP:11605"/>
        <dbReference type="ChEBI" id="CHEBI:15377"/>
        <dbReference type="ChEBI" id="CHEBI:30013"/>
        <dbReference type="ChEBI" id="CHEBI:43474"/>
        <dbReference type="ChEBI" id="CHEBI:61977"/>
        <dbReference type="EC" id="3.1.3.16"/>
    </reaction>
</comment>
<comment type="similarity">
    <text evidence="2 11 12">Belongs to the RPAP2 family.</text>
</comment>
<dbReference type="AlphaFoldDB" id="E9HEH2"/>
<comment type="catalytic activity">
    <reaction evidence="9 12">
        <text>O-phospho-L-seryl-[protein] + H2O = L-seryl-[protein] + phosphate</text>
        <dbReference type="Rhea" id="RHEA:20629"/>
        <dbReference type="Rhea" id="RHEA-COMP:9863"/>
        <dbReference type="Rhea" id="RHEA-COMP:11604"/>
        <dbReference type="ChEBI" id="CHEBI:15377"/>
        <dbReference type="ChEBI" id="CHEBI:29999"/>
        <dbReference type="ChEBI" id="CHEBI:43474"/>
        <dbReference type="ChEBI" id="CHEBI:83421"/>
        <dbReference type="EC" id="3.1.3.16"/>
    </reaction>
</comment>
<dbReference type="InParanoid" id="E9HEH2"/>
<evidence type="ECO:0000256" key="5">
    <source>
        <dbReference type="ARBA" id="ARBA00022801"/>
    </source>
</evidence>
<name>E9HEH2_DAPPU</name>
<dbReference type="PANTHER" id="PTHR14732:SF0">
    <property type="entry name" value="RNA POLYMERASE II SUBUNIT B1 CTD PHOSPHATASE RPAP2-RELATED"/>
    <property type="match status" value="1"/>
</dbReference>
<dbReference type="KEGG" id="dpx:DAPPUDRAFT_300664"/>
<dbReference type="GO" id="GO:0008270">
    <property type="term" value="F:zinc ion binding"/>
    <property type="evidence" value="ECO:0007669"/>
    <property type="project" value="UniProtKB-KW"/>
</dbReference>
<dbReference type="InterPro" id="IPR007308">
    <property type="entry name" value="Rtr1/RPAP2_dom"/>
</dbReference>
<dbReference type="InterPro" id="IPR039693">
    <property type="entry name" value="Rtr1/RPAP2"/>
</dbReference>
<dbReference type="InterPro" id="IPR038534">
    <property type="entry name" value="Rtr1/RPAP2_sf"/>
</dbReference>
<organism evidence="14 15">
    <name type="scientific">Daphnia pulex</name>
    <name type="common">Water flea</name>
    <dbReference type="NCBI Taxonomy" id="6669"/>
    <lineage>
        <taxon>Eukaryota</taxon>
        <taxon>Metazoa</taxon>
        <taxon>Ecdysozoa</taxon>
        <taxon>Arthropoda</taxon>
        <taxon>Crustacea</taxon>
        <taxon>Branchiopoda</taxon>
        <taxon>Diplostraca</taxon>
        <taxon>Cladocera</taxon>
        <taxon>Anomopoda</taxon>
        <taxon>Daphniidae</taxon>
        <taxon>Daphnia</taxon>
    </lineage>
</organism>
<evidence type="ECO:0000256" key="12">
    <source>
        <dbReference type="RuleBase" id="RU367080"/>
    </source>
</evidence>
<dbReference type="Proteomes" id="UP000000305">
    <property type="component" value="Unassembled WGS sequence"/>
</dbReference>
<dbReference type="PhylomeDB" id="E9HEH2"/>
<evidence type="ECO:0000256" key="2">
    <source>
        <dbReference type="ARBA" id="ARBA00005676"/>
    </source>
</evidence>
<dbReference type="PANTHER" id="PTHR14732">
    <property type="entry name" value="RNA POLYMERASE II SUBUNIT B1 CTD PHOSPHATASE RPAP2-RELATED"/>
    <property type="match status" value="1"/>
</dbReference>
<dbReference type="GO" id="GO:0005737">
    <property type="term" value="C:cytoplasm"/>
    <property type="evidence" value="ECO:0000318"/>
    <property type="project" value="GO_Central"/>
</dbReference>
<evidence type="ECO:0000256" key="6">
    <source>
        <dbReference type="ARBA" id="ARBA00022833"/>
    </source>
</evidence>
<evidence type="ECO:0000256" key="3">
    <source>
        <dbReference type="ARBA" id="ARBA00022723"/>
    </source>
</evidence>
<evidence type="ECO:0000256" key="8">
    <source>
        <dbReference type="ARBA" id="ARBA00023242"/>
    </source>
</evidence>
<dbReference type="Pfam" id="PF04181">
    <property type="entry name" value="RPAP2_Rtr1"/>
    <property type="match status" value="1"/>
</dbReference>
<evidence type="ECO:0000256" key="11">
    <source>
        <dbReference type="PROSITE-ProRule" id="PRU00812"/>
    </source>
</evidence>
<dbReference type="PROSITE" id="PS51479">
    <property type="entry name" value="ZF_RTR1"/>
    <property type="match status" value="1"/>
</dbReference>
<dbReference type="GO" id="GO:0005634">
    <property type="term" value="C:nucleus"/>
    <property type="evidence" value="ECO:0000318"/>
    <property type="project" value="GO_Central"/>
</dbReference>
<evidence type="ECO:0000256" key="4">
    <source>
        <dbReference type="ARBA" id="ARBA00022771"/>
    </source>
</evidence>
<evidence type="ECO:0000256" key="10">
    <source>
        <dbReference type="ARBA" id="ARBA00048336"/>
    </source>
</evidence>
<dbReference type="EC" id="3.1.3.16" evidence="12"/>
<dbReference type="GO" id="GO:0043175">
    <property type="term" value="F:RNA polymerase core enzyme binding"/>
    <property type="evidence" value="ECO:0007669"/>
    <property type="project" value="UniProtKB-UniRule"/>
</dbReference>